<gene>
    <name evidence="1" type="ORF">DL546_003238</name>
</gene>
<proteinExistence type="predicted"/>
<organism evidence="1 2">
    <name type="scientific">Coniochaeta pulveracea</name>
    <dbReference type="NCBI Taxonomy" id="177199"/>
    <lineage>
        <taxon>Eukaryota</taxon>
        <taxon>Fungi</taxon>
        <taxon>Dikarya</taxon>
        <taxon>Ascomycota</taxon>
        <taxon>Pezizomycotina</taxon>
        <taxon>Sordariomycetes</taxon>
        <taxon>Sordariomycetidae</taxon>
        <taxon>Coniochaetales</taxon>
        <taxon>Coniochaetaceae</taxon>
        <taxon>Coniochaeta</taxon>
    </lineage>
</organism>
<dbReference type="OrthoDB" id="4708870at2759"/>
<reference evidence="1 2" key="1">
    <citation type="submission" date="2018-08" db="EMBL/GenBank/DDBJ databases">
        <title>Draft genome of the lignicolous fungus Coniochaeta pulveracea.</title>
        <authorList>
            <person name="Borstlap C.J."/>
            <person name="De Witt R.N."/>
            <person name="Botha A."/>
            <person name="Volschenk H."/>
        </authorList>
    </citation>
    <scope>NUCLEOTIDE SEQUENCE [LARGE SCALE GENOMIC DNA]</scope>
    <source>
        <strain evidence="1 2">CAB683</strain>
    </source>
</reference>
<evidence type="ECO:0000313" key="2">
    <source>
        <dbReference type="Proteomes" id="UP000275385"/>
    </source>
</evidence>
<dbReference type="AlphaFoldDB" id="A0A420Y4J3"/>
<keyword evidence="2" id="KW-1185">Reference proteome</keyword>
<accession>A0A420Y4J3</accession>
<dbReference type="EMBL" id="QVQW01000051">
    <property type="protein sequence ID" value="RKU42788.1"/>
    <property type="molecule type" value="Genomic_DNA"/>
</dbReference>
<sequence length="469" mass="53237">MGGNAFSSAGLNTPRMSPSVYTFVRNECQKKLSELYVCVATPIEGPAKKDYGDVDILVCLERRAVFPRDELDLTIPQPRFGQDILGQIGEQLGASRINYLPGNKSANYALPWPDHLLPAMDCTQPNGTTRPSENKKAPLHVQVDVQIDTTVDEMQWHLFKHAHGDIWHLIGVMIRPLGLTVDEEALWLRIPEIEWVNKKQAKVKLSSDPADVLRFLGFSGRGCTETNLKTTSNGVVKCVSSADANDDDSRLLYEAWSQPFATVQDLFWYLTTCHWFFQTTPVPVTAESAEGAAPLRSNDRRRLASRPLFARWINEFIPQLQEEGRFDDALPVAVVREHVRDAAFSRFPAVRETYHERLHAFLVQRQRDFIKKEVIKPSVPLDVDANKRGVVVSALKKIILEGDQTFGITPRDTLLNVDGLYESDRVKAWVEKNWEDVLESAWKINGQRATEAMRKRDLKRKMAETDNRE</sequence>
<evidence type="ECO:0000313" key="1">
    <source>
        <dbReference type="EMBL" id="RKU42788.1"/>
    </source>
</evidence>
<comment type="caution">
    <text evidence="1">The sequence shown here is derived from an EMBL/GenBank/DDBJ whole genome shotgun (WGS) entry which is preliminary data.</text>
</comment>
<name>A0A420Y4J3_9PEZI</name>
<dbReference type="STRING" id="177199.A0A420Y4J3"/>
<dbReference type="Proteomes" id="UP000275385">
    <property type="component" value="Unassembled WGS sequence"/>
</dbReference>
<protein>
    <submittedName>
        <fullName evidence="1">Uncharacterized protein</fullName>
    </submittedName>
</protein>